<organism evidence="1 2">
    <name type="scientific">Eschrichtius robustus</name>
    <name type="common">California gray whale</name>
    <name type="synonym">Eschrichtius gibbosus</name>
    <dbReference type="NCBI Taxonomy" id="9764"/>
    <lineage>
        <taxon>Eukaryota</taxon>
        <taxon>Metazoa</taxon>
        <taxon>Chordata</taxon>
        <taxon>Craniata</taxon>
        <taxon>Vertebrata</taxon>
        <taxon>Euteleostomi</taxon>
        <taxon>Mammalia</taxon>
        <taxon>Eutheria</taxon>
        <taxon>Laurasiatheria</taxon>
        <taxon>Artiodactyla</taxon>
        <taxon>Whippomorpha</taxon>
        <taxon>Cetacea</taxon>
        <taxon>Mysticeti</taxon>
        <taxon>Eschrichtiidae</taxon>
        <taxon>Eschrichtius</taxon>
    </lineage>
</organism>
<name>A0AB34HDJ6_ESCRO</name>
<comment type="caution">
    <text evidence="1">The sequence shown here is derived from an EMBL/GenBank/DDBJ whole genome shotgun (WGS) entry which is preliminary data.</text>
</comment>
<reference evidence="1 2" key="1">
    <citation type="submission" date="2022-11" db="EMBL/GenBank/DDBJ databases">
        <title>Whole genome sequence of Eschrichtius robustus ER-17-0199.</title>
        <authorList>
            <person name="Bruniche-Olsen A."/>
            <person name="Black A.N."/>
            <person name="Fields C.J."/>
            <person name="Walden K."/>
            <person name="Dewoody J.A."/>
        </authorList>
    </citation>
    <scope>NUCLEOTIDE SEQUENCE [LARGE SCALE GENOMIC DNA]</scope>
    <source>
        <strain evidence="1">ER-17-0199</strain>
        <tissue evidence="1">Blubber</tissue>
    </source>
</reference>
<dbReference type="AlphaFoldDB" id="A0AB34HDJ6"/>
<evidence type="ECO:0000313" key="2">
    <source>
        <dbReference type="Proteomes" id="UP001159641"/>
    </source>
</evidence>
<sequence>MGKPAKKGRDWKRFLRNNWLLLSTVAAVVLAPRPRTGRAGARVGMALAHPVLGSLGSPSASDTTRGLTLEGVDFCVQRTKLLRDSRLGVPRAAGSCFTQNDQRGL</sequence>
<proteinExistence type="predicted"/>
<accession>A0AB34HDJ6</accession>
<protein>
    <recommendedName>
        <fullName evidence="3">Secreted protein</fullName>
    </recommendedName>
</protein>
<keyword evidence="2" id="KW-1185">Reference proteome</keyword>
<dbReference type="EMBL" id="JAIQCJ010001547">
    <property type="protein sequence ID" value="KAJ8789040.1"/>
    <property type="molecule type" value="Genomic_DNA"/>
</dbReference>
<gene>
    <name evidence="1" type="ORF">J1605_022292</name>
</gene>
<evidence type="ECO:0000313" key="1">
    <source>
        <dbReference type="EMBL" id="KAJ8789040.1"/>
    </source>
</evidence>
<evidence type="ECO:0008006" key="3">
    <source>
        <dbReference type="Google" id="ProtNLM"/>
    </source>
</evidence>
<dbReference type="Proteomes" id="UP001159641">
    <property type="component" value="Unassembled WGS sequence"/>
</dbReference>